<reference evidence="2" key="1">
    <citation type="journal article" date="2014" name="Genome Announc.">
        <title>Draft Genome Sequences of Three Alkaliphilic Bacillus Strains, Bacillus wakoensis JCM 9140T, Bacillus akibai JCM 9157T, and Bacillus hemicellulosilyticus JCM 9152T.</title>
        <authorList>
            <person name="Yuki M."/>
            <person name="Oshima K."/>
            <person name="Suda W."/>
            <person name="Oshida Y."/>
            <person name="Kitamura K."/>
            <person name="Iida T."/>
            <person name="Hattori M."/>
            <person name="Ohkuma M."/>
        </authorList>
    </citation>
    <scope>NUCLEOTIDE SEQUENCE [LARGE SCALE GENOMIC DNA]</scope>
    <source>
        <strain evidence="2">JCM 9140</strain>
    </source>
</reference>
<dbReference type="OrthoDB" id="9802489at2"/>
<dbReference type="RefSeq" id="WP_034742001.1">
    <property type="nucleotide sequence ID" value="NZ_BAUT01000003.1"/>
</dbReference>
<dbReference type="Gene3D" id="1.20.1290.10">
    <property type="entry name" value="AhpD-like"/>
    <property type="match status" value="1"/>
</dbReference>
<name>W4PYW3_9BACI</name>
<protein>
    <submittedName>
        <fullName evidence="2">4-carboxymuconolactone decarboxylase</fullName>
    </submittedName>
</protein>
<dbReference type="SUPFAM" id="SSF69118">
    <property type="entry name" value="AhpD-like"/>
    <property type="match status" value="1"/>
</dbReference>
<evidence type="ECO:0000313" key="3">
    <source>
        <dbReference type="Proteomes" id="UP000018890"/>
    </source>
</evidence>
<sequence>MTQKDERYKKGMEVLGKLTDETNLNLLKRFNDINSDFEDMMISFGYGEIWTRDQLDLKQRALITLSSLITQGAFDALRFHVRAALHAGLEPKEIVEVVIHCAAYAGFPKSVTAFPIVMEIFEEEGIKLEGNNE</sequence>
<dbReference type="InterPro" id="IPR029032">
    <property type="entry name" value="AhpD-like"/>
</dbReference>
<dbReference type="Pfam" id="PF02627">
    <property type="entry name" value="CMD"/>
    <property type="match status" value="1"/>
</dbReference>
<dbReference type="GO" id="GO:0051920">
    <property type="term" value="F:peroxiredoxin activity"/>
    <property type="evidence" value="ECO:0007669"/>
    <property type="project" value="InterPro"/>
</dbReference>
<proteinExistence type="predicted"/>
<dbReference type="Proteomes" id="UP000018890">
    <property type="component" value="Unassembled WGS sequence"/>
</dbReference>
<gene>
    <name evidence="2" type="ORF">JCM9140_617</name>
</gene>
<dbReference type="InterPro" id="IPR052512">
    <property type="entry name" value="4CMD/NDH-1_regulator"/>
</dbReference>
<evidence type="ECO:0000313" key="2">
    <source>
        <dbReference type="EMBL" id="GAE24673.1"/>
    </source>
</evidence>
<dbReference type="PANTHER" id="PTHR33570:SF2">
    <property type="entry name" value="CARBOXYMUCONOLACTONE DECARBOXYLASE-LIKE DOMAIN-CONTAINING PROTEIN"/>
    <property type="match status" value="1"/>
</dbReference>
<dbReference type="AlphaFoldDB" id="W4PYW3"/>
<evidence type="ECO:0000259" key="1">
    <source>
        <dbReference type="Pfam" id="PF02627"/>
    </source>
</evidence>
<comment type="caution">
    <text evidence="2">The sequence shown here is derived from an EMBL/GenBank/DDBJ whole genome shotgun (WGS) entry which is preliminary data.</text>
</comment>
<dbReference type="EMBL" id="BAUT01000003">
    <property type="protein sequence ID" value="GAE24673.1"/>
    <property type="molecule type" value="Genomic_DNA"/>
</dbReference>
<feature type="domain" description="Carboxymuconolactone decarboxylase-like" evidence="1">
    <location>
        <begin position="36"/>
        <end position="117"/>
    </location>
</feature>
<dbReference type="PANTHER" id="PTHR33570">
    <property type="entry name" value="4-CARBOXYMUCONOLACTONE DECARBOXYLASE FAMILY PROTEIN"/>
    <property type="match status" value="1"/>
</dbReference>
<dbReference type="STRING" id="1236970.JCM9140_617"/>
<accession>W4PYW3</accession>
<organism evidence="2 3">
    <name type="scientific">Halalkalibacter wakoensis JCM 9140</name>
    <dbReference type="NCBI Taxonomy" id="1236970"/>
    <lineage>
        <taxon>Bacteria</taxon>
        <taxon>Bacillati</taxon>
        <taxon>Bacillota</taxon>
        <taxon>Bacilli</taxon>
        <taxon>Bacillales</taxon>
        <taxon>Bacillaceae</taxon>
        <taxon>Halalkalibacter</taxon>
    </lineage>
</organism>
<dbReference type="InterPro" id="IPR003779">
    <property type="entry name" value="CMD-like"/>
</dbReference>
<keyword evidence="3" id="KW-1185">Reference proteome</keyword>